<dbReference type="GO" id="GO:0005615">
    <property type="term" value="C:extracellular space"/>
    <property type="evidence" value="ECO:0007669"/>
    <property type="project" value="TreeGrafter"/>
</dbReference>
<dbReference type="InterPro" id="IPR000209">
    <property type="entry name" value="Peptidase_S8/S53_dom"/>
</dbReference>
<dbReference type="Pfam" id="PF00082">
    <property type="entry name" value="Peptidase_S8"/>
    <property type="match status" value="1"/>
</dbReference>
<dbReference type="GeneID" id="93770576"/>
<reference evidence="9 12" key="2">
    <citation type="submission" date="2021-03" db="EMBL/GenBank/DDBJ databases">
        <title>Whole genome shotgun sequence of Salinispora arenicola NBRC 105043.</title>
        <authorList>
            <person name="Komaki H."/>
            <person name="Tamura T."/>
        </authorList>
    </citation>
    <scope>NUCLEOTIDE SEQUENCE [LARGE SCALE GENOMIC DNA]</scope>
    <source>
        <strain evidence="9 12">NBRC 105043</strain>
    </source>
</reference>
<feature type="active site" description="Charge relay system" evidence="5">
    <location>
        <position position="356"/>
    </location>
</feature>
<dbReference type="Gene3D" id="3.40.50.200">
    <property type="entry name" value="Peptidase S8/S53 domain"/>
    <property type="match status" value="1"/>
</dbReference>
<evidence type="ECO:0000259" key="8">
    <source>
        <dbReference type="Pfam" id="PF05922"/>
    </source>
</evidence>
<feature type="active site" description="Charge relay system" evidence="5">
    <location>
        <position position="204"/>
    </location>
</feature>
<dbReference type="CDD" id="cd04077">
    <property type="entry name" value="Peptidases_S8_PCSK9_ProteinaseK_like"/>
    <property type="match status" value="1"/>
</dbReference>
<keyword evidence="3 5" id="KW-0378">Hydrolase</keyword>
<dbReference type="AlphaFoldDB" id="A0A542XK09"/>
<dbReference type="InterPro" id="IPR037045">
    <property type="entry name" value="S8pro/Inhibitor_I9_sf"/>
</dbReference>
<dbReference type="InterPro" id="IPR015500">
    <property type="entry name" value="Peptidase_S8_subtilisin-rel"/>
</dbReference>
<feature type="domain" description="Peptidase S8/S53" evidence="7">
    <location>
        <begin position="169"/>
        <end position="392"/>
    </location>
</feature>
<evidence type="ECO:0000313" key="11">
    <source>
        <dbReference type="Proteomes" id="UP000315983"/>
    </source>
</evidence>
<dbReference type="SUPFAM" id="SSF52743">
    <property type="entry name" value="Subtilisin-like"/>
    <property type="match status" value="1"/>
</dbReference>
<evidence type="ECO:0000313" key="12">
    <source>
        <dbReference type="Proteomes" id="UP000677457"/>
    </source>
</evidence>
<dbReference type="FunFam" id="3.40.50.200:FF:000014">
    <property type="entry name" value="Proteinase K"/>
    <property type="match status" value="1"/>
</dbReference>
<comment type="caution">
    <text evidence="10">The sequence shown here is derived from an EMBL/GenBank/DDBJ whole genome shotgun (WGS) entry which is preliminary data.</text>
</comment>
<name>A0A542XK09_SALAC</name>
<protein>
    <submittedName>
        <fullName evidence="10">Subtilisin family serine protease</fullName>
    </submittedName>
</protein>
<proteinExistence type="inferred from homology"/>
<keyword evidence="4 5" id="KW-0720">Serine protease</keyword>
<dbReference type="PANTHER" id="PTHR43806">
    <property type="entry name" value="PEPTIDASE S8"/>
    <property type="match status" value="1"/>
</dbReference>
<keyword evidence="2 5" id="KW-0645">Protease</keyword>
<organism evidence="10 11">
    <name type="scientific">Salinispora arenicola</name>
    <dbReference type="NCBI Taxonomy" id="168697"/>
    <lineage>
        <taxon>Bacteria</taxon>
        <taxon>Bacillati</taxon>
        <taxon>Actinomycetota</taxon>
        <taxon>Actinomycetes</taxon>
        <taxon>Micromonosporales</taxon>
        <taxon>Micromonosporaceae</taxon>
        <taxon>Salinispora</taxon>
    </lineage>
</organism>
<dbReference type="EMBL" id="BOQM01000009">
    <property type="protein sequence ID" value="GIM83833.1"/>
    <property type="molecule type" value="Genomic_DNA"/>
</dbReference>
<dbReference type="EMBL" id="VFOL01000001">
    <property type="protein sequence ID" value="TQL36185.1"/>
    <property type="molecule type" value="Genomic_DNA"/>
</dbReference>
<sequence>MTLPRTHRRRLATVGMLTSAAMIITMAASPATAAPATAEIRNAGSATAVADSYIVVLKDSAVGAPAGSRQPTVQRTADSLAERFGGTIGHVYRDALHGFEIQLSEQAAHRLAADPAVAYVEQNQVTPTIASGVQPNPPSWGLDRIDQRHLPLDNQYAYPNTASNVHAYLVDTGIRGTHLDFGGRVTGGVDLVDGALPADDCNGHGTHLAGTVGGTDHGVAKAVQLHPVRVFGCTGSGTQATVIAGVDWITGNAVRPAVALMGLGGAASTSLDAAVTNSIASGITYAVASGSSNGNACNYSPARVPAALTTAGTTPTDARMTSNNHGPCLDLHAPGSGITSTWYTSNTATATISGSSMAAAHVAGCAALVLSAQPTWSPARVARYLIRRATVGVVTGVPTDDTPNRLLYCGP</sequence>
<evidence type="ECO:0000313" key="10">
    <source>
        <dbReference type="EMBL" id="TQL36185.1"/>
    </source>
</evidence>
<dbReference type="InterPro" id="IPR023827">
    <property type="entry name" value="Peptidase_S8_Asp-AS"/>
</dbReference>
<keyword evidence="12" id="KW-1185">Reference proteome</keyword>
<feature type="active site" description="Charge relay system" evidence="5">
    <location>
        <position position="171"/>
    </location>
</feature>
<dbReference type="InterPro" id="IPR050131">
    <property type="entry name" value="Peptidase_S8_subtilisin-like"/>
</dbReference>
<evidence type="ECO:0000256" key="1">
    <source>
        <dbReference type="ARBA" id="ARBA00011073"/>
    </source>
</evidence>
<keyword evidence="6" id="KW-0732">Signal</keyword>
<evidence type="ECO:0000313" key="9">
    <source>
        <dbReference type="EMBL" id="GIM83833.1"/>
    </source>
</evidence>
<evidence type="ECO:0000256" key="6">
    <source>
        <dbReference type="SAM" id="SignalP"/>
    </source>
</evidence>
<feature type="signal peptide" evidence="6">
    <location>
        <begin position="1"/>
        <end position="33"/>
    </location>
</feature>
<evidence type="ECO:0000256" key="2">
    <source>
        <dbReference type="ARBA" id="ARBA00022670"/>
    </source>
</evidence>
<dbReference type="Pfam" id="PF05922">
    <property type="entry name" value="Inhibitor_I9"/>
    <property type="match status" value="1"/>
</dbReference>
<dbReference type="Gene3D" id="3.30.70.80">
    <property type="entry name" value="Peptidase S8 propeptide/proteinase inhibitor I9"/>
    <property type="match status" value="1"/>
</dbReference>
<feature type="chain" id="PRO_5022140156" evidence="6">
    <location>
        <begin position="34"/>
        <end position="411"/>
    </location>
</feature>
<dbReference type="GO" id="GO:0006508">
    <property type="term" value="P:proteolysis"/>
    <property type="evidence" value="ECO:0007669"/>
    <property type="project" value="UniProtKB-KW"/>
</dbReference>
<dbReference type="Proteomes" id="UP000677457">
    <property type="component" value="Unassembled WGS sequence"/>
</dbReference>
<feature type="domain" description="Inhibitor I9" evidence="8">
    <location>
        <begin position="52"/>
        <end position="125"/>
    </location>
</feature>
<evidence type="ECO:0000256" key="5">
    <source>
        <dbReference type="PROSITE-ProRule" id="PRU01240"/>
    </source>
</evidence>
<accession>A0A542XK09</accession>
<dbReference type="InterPro" id="IPR036852">
    <property type="entry name" value="Peptidase_S8/S53_dom_sf"/>
</dbReference>
<dbReference type="RefSeq" id="WP_029025404.1">
    <property type="nucleotide sequence ID" value="NZ_BOQM01000009.1"/>
</dbReference>
<dbReference type="PANTHER" id="PTHR43806:SF11">
    <property type="entry name" value="CEREVISIN-RELATED"/>
    <property type="match status" value="1"/>
</dbReference>
<comment type="similarity">
    <text evidence="1 5">Belongs to the peptidase S8 family.</text>
</comment>
<dbReference type="InterPro" id="IPR010259">
    <property type="entry name" value="S8pro/Inhibitor_I9"/>
</dbReference>
<dbReference type="Proteomes" id="UP000315983">
    <property type="component" value="Unassembled WGS sequence"/>
</dbReference>
<dbReference type="InterPro" id="IPR034193">
    <property type="entry name" value="PCSK9_ProteinaseK-like"/>
</dbReference>
<evidence type="ECO:0000256" key="3">
    <source>
        <dbReference type="ARBA" id="ARBA00022801"/>
    </source>
</evidence>
<dbReference type="PROSITE" id="PS00136">
    <property type="entry name" value="SUBTILASE_ASP"/>
    <property type="match status" value="1"/>
</dbReference>
<dbReference type="GO" id="GO:0004252">
    <property type="term" value="F:serine-type endopeptidase activity"/>
    <property type="evidence" value="ECO:0007669"/>
    <property type="project" value="UniProtKB-UniRule"/>
</dbReference>
<reference evidence="10 11" key="1">
    <citation type="submission" date="2019-06" db="EMBL/GenBank/DDBJ databases">
        <title>Sequencing the genomes of 1000 actinobacteria strains.</title>
        <authorList>
            <person name="Klenk H.-P."/>
        </authorList>
    </citation>
    <scope>NUCLEOTIDE SEQUENCE [LARGE SCALE GENOMIC DNA]</scope>
    <source>
        <strain evidence="10 11">DSM 44819</strain>
    </source>
</reference>
<evidence type="ECO:0000256" key="4">
    <source>
        <dbReference type="ARBA" id="ARBA00022825"/>
    </source>
</evidence>
<evidence type="ECO:0000259" key="7">
    <source>
        <dbReference type="Pfam" id="PF00082"/>
    </source>
</evidence>
<dbReference type="PROSITE" id="PS51892">
    <property type="entry name" value="SUBTILASE"/>
    <property type="match status" value="1"/>
</dbReference>
<dbReference type="SUPFAM" id="SSF54897">
    <property type="entry name" value="Protease propeptides/inhibitors"/>
    <property type="match status" value="1"/>
</dbReference>
<gene>
    <name evidence="10" type="ORF">FB564_1268</name>
    <name evidence="9" type="ORF">Sar04_14230</name>
</gene>
<dbReference type="PRINTS" id="PR00723">
    <property type="entry name" value="SUBTILISIN"/>
</dbReference>